<feature type="non-terminal residue" evidence="7">
    <location>
        <position position="234"/>
    </location>
</feature>
<reference evidence="7" key="1">
    <citation type="submission" date="2015-07" db="EMBL/GenBank/DDBJ databases">
        <title>Transcriptome Assembly of Anthurium amnicola.</title>
        <authorList>
            <person name="Suzuki J."/>
        </authorList>
    </citation>
    <scope>NUCLEOTIDE SEQUENCE</scope>
</reference>
<protein>
    <submittedName>
        <fullName evidence="7">Putative peptide/nitrate transporter At1g69860</fullName>
    </submittedName>
</protein>
<feature type="transmembrane region" description="Helical" evidence="6">
    <location>
        <begin position="136"/>
        <end position="156"/>
    </location>
</feature>
<proteinExistence type="inferred from homology"/>
<dbReference type="Pfam" id="PF00854">
    <property type="entry name" value="PTR2"/>
    <property type="match status" value="1"/>
</dbReference>
<gene>
    <name evidence="7" type="primary">At1g69860_1</name>
    <name evidence="7" type="ORF">g.46392</name>
</gene>
<evidence type="ECO:0000256" key="4">
    <source>
        <dbReference type="ARBA" id="ARBA00022989"/>
    </source>
</evidence>
<dbReference type="AlphaFoldDB" id="A0A1D1ZLJ6"/>
<evidence type="ECO:0000256" key="2">
    <source>
        <dbReference type="ARBA" id="ARBA00005982"/>
    </source>
</evidence>
<evidence type="ECO:0000313" key="7">
    <source>
        <dbReference type="EMBL" id="JAT67729.1"/>
    </source>
</evidence>
<evidence type="ECO:0000256" key="6">
    <source>
        <dbReference type="SAM" id="Phobius"/>
    </source>
</evidence>
<keyword evidence="4 6" id="KW-1133">Transmembrane helix</keyword>
<dbReference type="InterPro" id="IPR036259">
    <property type="entry name" value="MFS_trans_sf"/>
</dbReference>
<evidence type="ECO:0000256" key="1">
    <source>
        <dbReference type="ARBA" id="ARBA00004141"/>
    </source>
</evidence>
<dbReference type="GO" id="GO:0022857">
    <property type="term" value="F:transmembrane transporter activity"/>
    <property type="evidence" value="ECO:0007669"/>
    <property type="project" value="InterPro"/>
</dbReference>
<accession>A0A1D1ZLJ6</accession>
<evidence type="ECO:0000256" key="3">
    <source>
        <dbReference type="ARBA" id="ARBA00022692"/>
    </source>
</evidence>
<dbReference type="InterPro" id="IPR000109">
    <property type="entry name" value="POT_fam"/>
</dbReference>
<organism evidence="7">
    <name type="scientific">Anthurium amnicola</name>
    <dbReference type="NCBI Taxonomy" id="1678845"/>
    <lineage>
        <taxon>Eukaryota</taxon>
        <taxon>Viridiplantae</taxon>
        <taxon>Streptophyta</taxon>
        <taxon>Embryophyta</taxon>
        <taxon>Tracheophyta</taxon>
        <taxon>Spermatophyta</taxon>
        <taxon>Magnoliopsida</taxon>
        <taxon>Liliopsida</taxon>
        <taxon>Araceae</taxon>
        <taxon>Pothoideae</taxon>
        <taxon>Potheae</taxon>
        <taxon>Anthurium</taxon>
    </lineage>
</organism>
<dbReference type="SUPFAM" id="SSF103473">
    <property type="entry name" value="MFS general substrate transporter"/>
    <property type="match status" value="1"/>
</dbReference>
<feature type="non-terminal residue" evidence="7">
    <location>
        <position position="1"/>
    </location>
</feature>
<keyword evidence="3 6" id="KW-0812">Transmembrane</keyword>
<comment type="similarity">
    <text evidence="2">Belongs to the major facilitator superfamily. Proton-dependent oligopeptide transporter (POT/PTR) (TC 2.A.17) family.</text>
</comment>
<evidence type="ECO:0000256" key="5">
    <source>
        <dbReference type="ARBA" id="ARBA00023136"/>
    </source>
</evidence>
<keyword evidence="5 6" id="KW-0472">Membrane</keyword>
<sequence>REREREMKRRWEEEIARRYRRLFPPSSSSRNAAAELEANGVAAASRAVADGEQVALAPGRKPGGWKTMPYIIGNETFERVASFGMTTNLTVYLAKRYHMGTVAAANFTNIWNGTTNFVPLLGAFVSDAYWGKFNTLLFACVATLLGMIGMTLTASVRGLTPPACDAAGIGTAQAQGAQCVGATGGQMTVLVASLALLTVGAGGVRPCNLPFGADQFDRTTEEGRTGTNSFFNWY</sequence>
<comment type="subcellular location">
    <subcellularLocation>
        <location evidence="1">Membrane</location>
        <topology evidence="1">Multi-pass membrane protein</topology>
    </subcellularLocation>
</comment>
<dbReference type="Gene3D" id="1.20.1250.20">
    <property type="entry name" value="MFS general substrate transporter like domains"/>
    <property type="match status" value="1"/>
</dbReference>
<dbReference type="EMBL" id="GDJX01000207">
    <property type="protein sequence ID" value="JAT67729.1"/>
    <property type="molecule type" value="Transcribed_RNA"/>
</dbReference>
<dbReference type="GO" id="GO:0016020">
    <property type="term" value="C:membrane"/>
    <property type="evidence" value="ECO:0007669"/>
    <property type="project" value="UniProtKB-SubCell"/>
</dbReference>
<name>A0A1D1ZLJ6_9ARAE</name>
<dbReference type="PANTHER" id="PTHR11654">
    <property type="entry name" value="OLIGOPEPTIDE TRANSPORTER-RELATED"/>
    <property type="match status" value="1"/>
</dbReference>